<keyword evidence="1" id="KW-0472">Membrane</keyword>
<name>A0A9N9H9T9_9GLOM</name>
<dbReference type="AlphaFoldDB" id="A0A9N9H9T9"/>
<keyword evidence="3" id="KW-1185">Reference proteome</keyword>
<accession>A0A9N9H9T9</accession>
<protein>
    <submittedName>
        <fullName evidence="2">3752_t:CDS:1</fullName>
    </submittedName>
</protein>
<keyword evidence="1" id="KW-1133">Transmembrane helix</keyword>
<evidence type="ECO:0000313" key="3">
    <source>
        <dbReference type="Proteomes" id="UP000789831"/>
    </source>
</evidence>
<keyword evidence="1" id="KW-0812">Transmembrane</keyword>
<dbReference type="Proteomes" id="UP000789831">
    <property type="component" value="Unassembled WGS sequence"/>
</dbReference>
<feature type="transmembrane region" description="Helical" evidence="1">
    <location>
        <begin position="30"/>
        <end position="47"/>
    </location>
</feature>
<reference evidence="2" key="1">
    <citation type="submission" date="2021-06" db="EMBL/GenBank/DDBJ databases">
        <authorList>
            <person name="Kallberg Y."/>
            <person name="Tangrot J."/>
            <person name="Rosling A."/>
        </authorList>
    </citation>
    <scope>NUCLEOTIDE SEQUENCE</scope>
    <source>
        <strain evidence="2">MT106</strain>
    </source>
</reference>
<dbReference type="EMBL" id="CAJVPL010007559">
    <property type="protein sequence ID" value="CAG8670209.1"/>
    <property type="molecule type" value="Genomic_DNA"/>
</dbReference>
<comment type="caution">
    <text evidence="2">The sequence shown here is derived from an EMBL/GenBank/DDBJ whole genome shotgun (WGS) entry which is preliminary data.</text>
</comment>
<evidence type="ECO:0000256" key="1">
    <source>
        <dbReference type="SAM" id="Phobius"/>
    </source>
</evidence>
<feature type="non-terminal residue" evidence="2">
    <location>
        <position position="1"/>
    </location>
</feature>
<organism evidence="2 3">
    <name type="scientific">Ambispora gerdemannii</name>
    <dbReference type="NCBI Taxonomy" id="144530"/>
    <lineage>
        <taxon>Eukaryota</taxon>
        <taxon>Fungi</taxon>
        <taxon>Fungi incertae sedis</taxon>
        <taxon>Mucoromycota</taxon>
        <taxon>Glomeromycotina</taxon>
        <taxon>Glomeromycetes</taxon>
        <taxon>Archaeosporales</taxon>
        <taxon>Ambisporaceae</taxon>
        <taxon>Ambispora</taxon>
    </lineage>
</organism>
<proteinExistence type="predicted"/>
<evidence type="ECO:0000313" key="2">
    <source>
        <dbReference type="EMBL" id="CAG8670209.1"/>
    </source>
</evidence>
<sequence length="94" mass="10773">ADKLIYYSHTTYKHPLLYCRTYNPGNSLKVVVAVISFLGLFADWLILPHSYYIPRLFAVRSHNNTSNNNSFTHYLNQLKDGMASLADNPHNNNS</sequence>
<gene>
    <name evidence="2" type="ORF">AGERDE_LOCUS12221</name>
</gene>